<proteinExistence type="predicted"/>
<feature type="domain" description="J" evidence="1">
    <location>
        <begin position="80"/>
        <end position="138"/>
    </location>
</feature>
<dbReference type="PANTHER" id="PTHR47374">
    <property type="entry name" value="ENDOSOME ANTIGEN-LIKE PROTEIN, PUTATIVE (DUF3444)-RELATED"/>
    <property type="match status" value="1"/>
</dbReference>
<dbReference type="Pfam" id="PF00226">
    <property type="entry name" value="DnaJ"/>
    <property type="match status" value="1"/>
</dbReference>
<gene>
    <name evidence="2" type="ORF">E2562_027036</name>
</gene>
<accession>A0A6G1C9I4</accession>
<reference evidence="2 3" key="1">
    <citation type="submission" date="2019-11" db="EMBL/GenBank/DDBJ databases">
        <title>Whole genome sequence of Oryza granulata.</title>
        <authorList>
            <person name="Li W."/>
        </authorList>
    </citation>
    <scope>NUCLEOTIDE SEQUENCE [LARGE SCALE GENOMIC DNA]</scope>
    <source>
        <strain evidence="3">cv. Menghai</strain>
        <tissue evidence="2">Leaf</tissue>
    </source>
</reference>
<dbReference type="SMART" id="SM00271">
    <property type="entry name" value="DnaJ"/>
    <property type="match status" value="1"/>
</dbReference>
<dbReference type="OrthoDB" id="10250354at2759"/>
<dbReference type="PROSITE" id="PS50076">
    <property type="entry name" value="DNAJ_2"/>
    <property type="match status" value="1"/>
</dbReference>
<dbReference type="PANTHER" id="PTHR47374:SF9">
    <property type="entry name" value="DUF3444 DOMAIN-CONTAINING PROTEIN"/>
    <property type="match status" value="1"/>
</dbReference>
<protein>
    <recommendedName>
        <fullName evidence="1">J domain-containing protein</fullName>
    </recommendedName>
</protein>
<dbReference type="Gene3D" id="1.10.287.110">
    <property type="entry name" value="DnaJ domain"/>
    <property type="match status" value="1"/>
</dbReference>
<dbReference type="GO" id="GO:0005783">
    <property type="term" value="C:endoplasmic reticulum"/>
    <property type="evidence" value="ECO:0007669"/>
    <property type="project" value="UniProtKB-ARBA"/>
</dbReference>
<dbReference type="InterPro" id="IPR036869">
    <property type="entry name" value="J_dom_sf"/>
</dbReference>
<dbReference type="CDD" id="cd06257">
    <property type="entry name" value="DnaJ"/>
    <property type="match status" value="1"/>
</dbReference>
<evidence type="ECO:0000259" key="1">
    <source>
        <dbReference type="PROSITE" id="PS50076"/>
    </source>
</evidence>
<evidence type="ECO:0000313" key="3">
    <source>
        <dbReference type="Proteomes" id="UP000479710"/>
    </source>
</evidence>
<organism evidence="2 3">
    <name type="scientific">Oryza meyeriana var. granulata</name>
    <dbReference type="NCBI Taxonomy" id="110450"/>
    <lineage>
        <taxon>Eukaryota</taxon>
        <taxon>Viridiplantae</taxon>
        <taxon>Streptophyta</taxon>
        <taxon>Embryophyta</taxon>
        <taxon>Tracheophyta</taxon>
        <taxon>Spermatophyta</taxon>
        <taxon>Magnoliopsida</taxon>
        <taxon>Liliopsida</taxon>
        <taxon>Poales</taxon>
        <taxon>Poaceae</taxon>
        <taxon>BOP clade</taxon>
        <taxon>Oryzoideae</taxon>
        <taxon>Oryzeae</taxon>
        <taxon>Oryzinae</taxon>
        <taxon>Oryza</taxon>
        <taxon>Oryza meyeriana</taxon>
    </lineage>
</organism>
<dbReference type="SUPFAM" id="SSF46565">
    <property type="entry name" value="Chaperone J-domain"/>
    <property type="match status" value="1"/>
</dbReference>
<comment type="caution">
    <text evidence="2">The sequence shown here is derived from an EMBL/GenBank/DDBJ whole genome shotgun (WGS) entry which is preliminary data.</text>
</comment>
<dbReference type="InterPro" id="IPR001623">
    <property type="entry name" value="DnaJ_domain"/>
</dbReference>
<dbReference type="PRINTS" id="PR00625">
    <property type="entry name" value="JDOMAIN"/>
</dbReference>
<dbReference type="EMBL" id="SPHZ02000010">
    <property type="protein sequence ID" value="KAF0896691.1"/>
    <property type="molecule type" value="Genomic_DNA"/>
</dbReference>
<keyword evidence="3" id="KW-1185">Reference proteome</keyword>
<name>A0A6G1C9I4_9ORYZ</name>
<sequence length="141" mass="15918">MELDFSEPNASRTMMECNREEAFRAREVAVRKIEKKDFNGAQKIVLKAQKLFPELENISQLLNICHVHCAAEANVNGQTDWYGILQVEATADDATIRKQYRKLAFSLHPDKNSFAGAEAAFKLEICFQINGVILSVDRATL</sequence>
<dbReference type="Proteomes" id="UP000479710">
    <property type="component" value="Unassembled WGS sequence"/>
</dbReference>
<dbReference type="AlphaFoldDB" id="A0A6G1C9I4"/>
<evidence type="ECO:0000313" key="2">
    <source>
        <dbReference type="EMBL" id="KAF0896691.1"/>
    </source>
</evidence>